<dbReference type="InterPro" id="IPR043010">
    <property type="entry name" value="Phenol_hydroxylase_sf"/>
</dbReference>
<dbReference type="InterPro" id="IPR006756">
    <property type="entry name" value="Phenol_hydroxylase"/>
</dbReference>
<name>A0ABX6N4R2_9BURK</name>
<dbReference type="Gene3D" id="3.10.20.560">
    <property type="entry name" value="Phenol hydroxylase"/>
    <property type="match status" value="1"/>
</dbReference>
<protein>
    <submittedName>
        <fullName evidence="1">Phenol hydroxylase</fullName>
    </submittedName>
</protein>
<dbReference type="RefSeq" id="WP_171097969.1">
    <property type="nucleotide sequence ID" value="NZ_CP053084.1"/>
</dbReference>
<organism evidence="1 2">
    <name type="scientific">Limnobacter profundi</name>
    <dbReference type="NCBI Taxonomy" id="2732163"/>
    <lineage>
        <taxon>Bacteria</taxon>
        <taxon>Pseudomonadati</taxon>
        <taxon>Pseudomonadota</taxon>
        <taxon>Betaproteobacteria</taxon>
        <taxon>Burkholderiales</taxon>
        <taxon>Burkholderiaceae</taxon>
        <taxon>Limnobacter</taxon>
    </lineage>
</organism>
<evidence type="ECO:0000313" key="2">
    <source>
        <dbReference type="Proteomes" id="UP000501130"/>
    </source>
</evidence>
<sequence>MALVSLQPGYTGVVRDLEENFHGNRLLFVNWEHHLMFCAPMALPLPPAMPFGALVNEVLPSLYGSHPDFAKIDWSTVQWKHGRENFTPDLGKSLDENGLTHKSVLRFSTPGLTGLSGSGA</sequence>
<proteinExistence type="predicted"/>
<keyword evidence="2" id="KW-1185">Reference proteome</keyword>
<evidence type="ECO:0000313" key="1">
    <source>
        <dbReference type="EMBL" id="QJR28910.1"/>
    </source>
</evidence>
<dbReference type="Proteomes" id="UP000501130">
    <property type="component" value="Chromosome"/>
</dbReference>
<reference evidence="1 2" key="1">
    <citation type="submission" date="2020-05" db="EMBL/GenBank/DDBJ databases">
        <title>Compete genome of Limnobacter sp. SAORIC-580.</title>
        <authorList>
            <person name="Song J."/>
            <person name="Cho J.-C."/>
        </authorList>
    </citation>
    <scope>NUCLEOTIDE SEQUENCE [LARGE SCALE GENOMIC DNA]</scope>
    <source>
        <strain evidence="1 2">SAORIC-580</strain>
    </source>
</reference>
<dbReference type="Pfam" id="PF04663">
    <property type="entry name" value="Phenol_monoox"/>
    <property type="match status" value="1"/>
</dbReference>
<gene>
    <name evidence="1" type="ORF">HKT17_03885</name>
</gene>
<dbReference type="EMBL" id="CP053084">
    <property type="protein sequence ID" value="QJR28910.1"/>
    <property type="molecule type" value="Genomic_DNA"/>
</dbReference>
<accession>A0ABX6N4R2</accession>